<gene>
    <name evidence="1" type="ordered locus">Anacy_4816</name>
</gene>
<evidence type="ECO:0000313" key="2">
    <source>
        <dbReference type="Proteomes" id="UP000010474"/>
    </source>
</evidence>
<proteinExistence type="predicted"/>
<dbReference type="KEGG" id="acy:Anacy_4816"/>
<sequence>MKPITIDKLPEDLETLLAEIAATGDRLEFDWKGKRFQILPAPKKINLKNLFLIQKYTLAILTIW</sequence>
<dbReference type="Proteomes" id="UP000010474">
    <property type="component" value="Chromosome"/>
</dbReference>
<dbReference type="PATRIC" id="fig|272123.3.peg.5233"/>
<dbReference type="EMBL" id="CP003659">
    <property type="protein sequence ID" value="AFZ60160.1"/>
    <property type="molecule type" value="Genomic_DNA"/>
</dbReference>
<dbReference type="RefSeq" id="WP_015216776.1">
    <property type="nucleotide sequence ID" value="NC_019771.1"/>
</dbReference>
<dbReference type="HOGENOM" id="CLU_2857819_0_0_3"/>
<reference evidence="2" key="1">
    <citation type="journal article" date="2013" name="Proc. Natl. Acad. Sci. U.S.A.">
        <title>Improving the coverage of the cyanobacterial phylum using diversity-driven genome sequencing.</title>
        <authorList>
            <person name="Shih P.M."/>
            <person name="Wu D."/>
            <person name="Latifi A."/>
            <person name="Axen S.D."/>
            <person name="Fewer D.P."/>
            <person name="Talla E."/>
            <person name="Calteau A."/>
            <person name="Cai F."/>
            <person name="Tandeau de Marsac N."/>
            <person name="Rippka R."/>
            <person name="Herdman M."/>
            <person name="Sivonen K."/>
            <person name="Coursin T."/>
            <person name="Laurent T."/>
            <person name="Goodwin L."/>
            <person name="Nolan M."/>
            <person name="Davenport K.W."/>
            <person name="Han C.S."/>
            <person name="Rubin E.M."/>
            <person name="Eisen J.A."/>
            <person name="Woyke T."/>
            <person name="Gugger M."/>
            <person name="Kerfeld C.A."/>
        </authorList>
    </citation>
    <scope>NUCLEOTIDE SEQUENCE [LARGE SCALE GENOMIC DNA]</scope>
    <source>
        <strain evidence="2">ATCC 27899 / PCC 7122</strain>
    </source>
</reference>
<accession>K9ZPA8</accession>
<name>K9ZPA8_ANACC</name>
<keyword evidence="2" id="KW-1185">Reference proteome</keyword>
<dbReference type="AlphaFoldDB" id="K9ZPA8"/>
<protein>
    <submittedName>
        <fullName evidence="1">Uncharacterized protein</fullName>
    </submittedName>
</protein>
<dbReference type="STRING" id="272123.Anacy_4816"/>
<evidence type="ECO:0000313" key="1">
    <source>
        <dbReference type="EMBL" id="AFZ60160.1"/>
    </source>
</evidence>
<organism evidence="1 2">
    <name type="scientific">Anabaena cylindrica (strain ATCC 27899 / PCC 7122)</name>
    <dbReference type="NCBI Taxonomy" id="272123"/>
    <lineage>
        <taxon>Bacteria</taxon>
        <taxon>Bacillati</taxon>
        <taxon>Cyanobacteriota</taxon>
        <taxon>Cyanophyceae</taxon>
        <taxon>Nostocales</taxon>
        <taxon>Nostocaceae</taxon>
        <taxon>Anabaena</taxon>
    </lineage>
</organism>